<accession>A0ACB9PWH2</accession>
<name>A0ACB9PWH2_BAUVA</name>
<sequence length="76" mass="8231">MIEPIWSATLCVSCGGANVTELKFARKRRKLTGQNRRATLRQEKLTADGESTGGLVQHCGVGVDRGAGFWLELEGV</sequence>
<reference evidence="1 2" key="1">
    <citation type="journal article" date="2022" name="DNA Res.">
        <title>Chromosomal-level genome assembly of the orchid tree Bauhinia variegata (Leguminosae; Cercidoideae) supports the allotetraploid origin hypothesis of Bauhinia.</title>
        <authorList>
            <person name="Zhong Y."/>
            <person name="Chen Y."/>
            <person name="Zheng D."/>
            <person name="Pang J."/>
            <person name="Liu Y."/>
            <person name="Luo S."/>
            <person name="Meng S."/>
            <person name="Qian L."/>
            <person name="Wei D."/>
            <person name="Dai S."/>
            <person name="Zhou R."/>
        </authorList>
    </citation>
    <scope>NUCLEOTIDE SEQUENCE [LARGE SCALE GENOMIC DNA]</scope>
    <source>
        <strain evidence="1">BV-YZ2020</strain>
    </source>
</reference>
<dbReference type="Proteomes" id="UP000828941">
    <property type="component" value="Chromosome 2"/>
</dbReference>
<protein>
    <submittedName>
        <fullName evidence="1">Uncharacterized protein</fullName>
    </submittedName>
</protein>
<gene>
    <name evidence="1" type="ORF">L6164_002054</name>
</gene>
<evidence type="ECO:0000313" key="1">
    <source>
        <dbReference type="EMBL" id="KAI4353080.1"/>
    </source>
</evidence>
<proteinExistence type="predicted"/>
<organism evidence="1 2">
    <name type="scientific">Bauhinia variegata</name>
    <name type="common">Purple orchid tree</name>
    <name type="synonym">Phanera variegata</name>
    <dbReference type="NCBI Taxonomy" id="167791"/>
    <lineage>
        <taxon>Eukaryota</taxon>
        <taxon>Viridiplantae</taxon>
        <taxon>Streptophyta</taxon>
        <taxon>Embryophyta</taxon>
        <taxon>Tracheophyta</taxon>
        <taxon>Spermatophyta</taxon>
        <taxon>Magnoliopsida</taxon>
        <taxon>eudicotyledons</taxon>
        <taxon>Gunneridae</taxon>
        <taxon>Pentapetalae</taxon>
        <taxon>rosids</taxon>
        <taxon>fabids</taxon>
        <taxon>Fabales</taxon>
        <taxon>Fabaceae</taxon>
        <taxon>Cercidoideae</taxon>
        <taxon>Cercideae</taxon>
        <taxon>Bauhiniinae</taxon>
        <taxon>Bauhinia</taxon>
    </lineage>
</organism>
<evidence type="ECO:0000313" key="2">
    <source>
        <dbReference type="Proteomes" id="UP000828941"/>
    </source>
</evidence>
<comment type="caution">
    <text evidence="1">The sequence shown here is derived from an EMBL/GenBank/DDBJ whole genome shotgun (WGS) entry which is preliminary data.</text>
</comment>
<keyword evidence="2" id="KW-1185">Reference proteome</keyword>
<dbReference type="EMBL" id="CM039427">
    <property type="protein sequence ID" value="KAI4353080.1"/>
    <property type="molecule type" value="Genomic_DNA"/>
</dbReference>